<evidence type="ECO:0000256" key="1">
    <source>
        <dbReference type="SAM" id="MobiDB-lite"/>
    </source>
</evidence>
<dbReference type="Proteomes" id="UP001237156">
    <property type="component" value="Unassembled WGS sequence"/>
</dbReference>
<gene>
    <name evidence="3" type="ORF">QB898_03465</name>
</gene>
<keyword evidence="2" id="KW-1133">Transmembrane helix</keyword>
<evidence type="ECO:0000313" key="4">
    <source>
        <dbReference type="Proteomes" id="UP001237156"/>
    </source>
</evidence>
<reference evidence="3 4" key="1">
    <citation type="submission" date="2023-04" db="EMBL/GenBank/DDBJ databases">
        <title>Ottowia paracancer sp. nov., isolated from human stomach.</title>
        <authorList>
            <person name="Song Y."/>
        </authorList>
    </citation>
    <scope>NUCLEOTIDE SEQUENCE [LARGE SCALE GENOMIC DNA]</scope>
    <source>
        <strain evidence="3 4">10c7w1</strain>
    </source>
</reference>
<protein>
    <submittedName>
        <fullName evidence="3">Uncharacterized protein</fullName>
    </submittedName>
</protein>
<evidence type="ECO:0000256" key="2">
    <source>
        <dbReference type="SAM" id="Phobius"/>
    </source>
</evidence>
<organism evidence="3 4">
    <name type="scientific">Ottowia cancrivicina</name>
    <dbReference type="NCBI Taxonomy" id="3040346"/>
    <lineage>
        <taxon>Bacteria</taxon>
        <taxon>Pseudomonadati</taxon>
        <taxon>Pseudomonadota</taxon>
        <taxon>Betaproteobacteria</taxon>
        <taxon>Burkholderiales</taxon>
        <taxon>Comamonadaceae</taxon>
        <taxon>Ottowia</taxon>
    </lineage>
</organism>
<feature type="region of interest" description="Disordered" evidence="1">
    <location>
        <begin position="283"/>
        <end position="318"/>
    </location>
</feature>
<accession>A0AAW6REF5</accession>
<dbReference type="RefSeq" id="WP_279523804.1">
    <property type="nucleotide sequence ID" value="NZ_JARVII010000004.1"/>
</dbReference>
<dbReference type="AlphaFoldDB" id="A0AAW6REF5"/>
<keyword evidence="2" id="KW-0812">Transmembrane</keyword>
<keyword evidence="4" id="KW-1185">Reference proteome</keyword>
<feature type="transmembrane region" description="Helical" evidence="2">
    <location>
        <begin position="97"/>
        <end position="117"/>
    </location>
</feature>
<comment type="caution">
    <text evidence="3">The sequence shown here is derived from an EMBL/GenBank/DDBJ whole genome shotgun (WGS) entry which is preliminary data.</text>
</comment>
<keyword evidence="2" id="KW-0472">Membrane</keyword>
<evidence type="ECO:0000313" key="3">
    <source>
        <dbReference type="EMBL" id="MDG9698788.1"/>
    </source>
</evidence>
<name>A0AAW6REF5_9BURK</name>
<proteinExistence type="predicted"/>
<feature type="transmembrane region" description="Helical" evidence="2">
    <location>
        <begin position="58"/>
        <end position="76"/>
    </location>
</feature>
<dbReference type="EMBL" id="JARVII010000004">
    <property type="protein sequence ID" value="MDG9698788.1"/>
    <property type="molecule type" value="Genomic_DNA"/>
</dbReference>
<feature type="transmembrane region" description="Helical" evidence="2">
    <location>
        <begin position="129"/>
        <end position="148"/>
    </location>
</feature>
<sequence length="318" mass="33682">MLTAFRSRPSGLRTARRQRQRLAAKALWACGAALAAGHAALAVWRMAELAQGPQPSSARVWATLGLTLASCFWPLACRWQAARRSVCLWAQQGARAGDLLCMGMLCALLPELAFPLSPLRLQLGLPLPIVATAAVFSVLLLLYLAWLAPPRQALRHIAPAALLLPLGLTVMASDVNVGLDDSPVQRHLALVYQKRAWRVPSGTGLPDPSSARARVRRVAYEVLAAPLLSPGGAQGALRQWLPVDIGLYSQAQPDQPICLAWHAGALGARWLMTAPASACQPGITDQAEENLPPAYGPNRGMGAPSGAARGLPSAAAHD</sequence>